<dbReference type="Pfam" id="PF02491">
    <property type="entry name" value="SHS2_FTSA"/>
    <property type="match status" value="1"/>
</dbReference>
<dbReference type="InterPro" id="IPR020823">
    <property type="entry name" value="Cell_div_FtsA"/>
</dbReference>
<accession>A0AAU7JNU1</accession>
<comment type="similarity">
    <text evidence="5 6">Belongs to the FtsA/MreB family.</text>
</comment>
<dbReference type="AlphaFoldDB" id="A0AAU7JNU1"/>
<dbReference type="GO" id="GO:0043093">
    <property type="term" value="P:FtsZ-dependent cytokinesis"/>
    <property type="evidence" value="ECO:0007669"/>
    <property type="project" value="UniProtKB-UniRule"/>
</dbReference>
<evidence type="ECO:0000256" key="2">
    <source>
        <dbReference type="ARBA" id="ARBA00022618"/>
    </source>
</evidence>
<evidence type="ECO:0000256" key="5">
    <source>
        <dbReference type="HAMAP-Rule" id="MF_02033"/>
    </source>
</evidence>
<dbReference type="SUPFAM" id="SSF53067">
    <property type="entry name" value="Actin-like ATPase domain"/>
    <property type="match status" value="2"/>
</dbReference>
<dbReference type="InterPro" id="IPR043129">
    <property type="entry name" value="ATPase_NBD"/>
</dbReference>
<dbReference type="EMBL" id="CP157484">
    <property type="protein sequence ID" value="XBO41794.1"/>
    <property type="molecule type" value="Genomic_DNA"/>
</dbReference>
<dbReference type="InterPro" id="IPR050696">
    <property type="entry name" value="FtsA/MreB"/>
</dbReference>
<dbReference type="GO" id="GO:0032153">
    <property type="term" value="C:cell division site"/>
    <property type="evidence" value="ECO:0007669"/>
    <property type="project" value="UniProtKB-UniRule"/>
</dbReference>
<reference evidence="8" key="1">
    <citation type="submission" date="2024-05" db="EMBL/GenBank/DDBJ databases">
        <authorList>
            <person name="Kim S."/>
            <person name="Heo J."/>
            <person name="Choi H."/>
            <person name="Choi Y."/>
            <person name="Kwon S.-W."/>
            <person name="Kim Y."/>
        </authorList>
    </citation>
    <scope>NUCLEOTIDE SEQUENCE</scope>
    <source>
        <strain evidence="8">KACC 23698</strain>
    </source>
</reference>
<dbReference type="InterPro" id="IPR003494">
    <property type="entry name" value="SHS2_FtsA"/>
</dbReference>
<dbReference type="NCBIfam" id="TIGR01174">
    <property type="entry name" value="ftsA"/>
    <property type="match status" value="1"/>
</dbReference>
<comment type="subunit">
    <text evidence="5">Self-interacts. Interacts with FtsZ.</text>
</comment>
<dbReference type="PANTHER" id="PTHR32432">
    <property type="entry name" value="CELL DIVISION PROTEIN FTSA-RELATED"/>
    <property type="match status" value="1"/>
</dbReference>
<dbReference type="PANTHER" id="PTHR32432:SF4">
    <property type="entry name" value="CELL DIVISION PROTEIN FTSA"/>
    <property type="match status" value="1"/>
</dbReference>
<dbReference type="GO" id="GO:0009898">
    <property type="term" value="C:cytoplasmic side of plasma membrane"/>
    <property type="evidence" value="ECO:0007669"/>
    <property type="project" value="UniProtKB-UniRule"/>
</dbReference>
<comment type="subcellular location">
    <subcellularLocation>
        <location evidence="5">Cell membrane</location>
        <topology evidence="5">Peripheral membrane protein</topology>
        <orientation evidence="5">Cytoplasmic side</orientation>
    </subcellularLocation>
    <text evidence="5">Localizes to the Z ring in an FtsZ-dependent manner. Targeted to the membrane through a conserved C-terminal amphipathic helix.</text>
</comment>
<name>A0AAU7JNU1_9HYPH</name>
<evidence type="ECO:0000256" key="1">
    <source>
        <dbReference type="ARBA" id="ARBA00022475"/>
    </source>
</evidence>
<proteinExistence type="inferred from homology"/>
<dbReference type="Pfam" id="PF14450">
    <property type="entry name" value="FtsA"/>
    <property type="match status" value="1"/>
</dbReference>
<comment type="function">
    <text evidence="5 6">Cell division protein that is involved in the assembly of the Z ring. May serve as a membrane anchor for the Z ring.</text>
</comment>
<dbReference type="Gene3D" id="3.30.1490.110">
    <property type="match status" value="1"/>
</dbReference>
<dbReference type="Gene3D" id="3.30.420.40">
    <property type="match status" value="1"/>
</dbReference>
<dbReference type="SMART" id="SM00842">
    <property type="entry name" value="FtsA"/>
    <property type="match status" value="1"/>
</dbReference>
<dbReference type="HAMAP" id="MF_02033">
    <property type="entry name" value="FtsA"/>
    <property type="match status" value="1"/>
</dbReference>
<keyword evidence="3 5" id="KW-0472">Membrane</keyword>
<feature type="domain" description="SHS2" evidence="7">
    <location>
        <begin position="1"/>
        <end position="197"/>
    </location>
</feature>
<keyword evidence="4 5" id="KW-0131">Cell cycle</keyword>
<evidence type="ECO:0000256" key="3">
    <source>
        <dbReference type="ARBA" id="ARBA00023136"/>
    </source>
</evidence>
<dbReference type="PIRSF" id="PIRSF003101">
    <property type="entry name" value="FtsA"/>
    <property type="match status" value="1"/>
</dbReference>
<evidence type="ECO:0000313" key="8">
    <source>
        <dbReference type="EMBL" id="XBO41794.1"/>
    </source>
</evidence>
<dbReference type="CDD" id="cd24048">
    <property type="entry name" value="ASKHA_NBD_FtsA"/>
    <property type="match status" value="1"/>
</dbReference>
<evidence type="ECO:0000259" key="7">
    <source>
        <dbReference type="SMART" id="SM00842"/>
    </source>
</evidence>
<keyword evidence="2 5" id="KW-0132">Cell division</keyword>
<evidence type="ECO:0000256" key="6">
    <source>
        <dbReference type="PIRNR" id="PIRNR003101"/>
    </source>
</evidence>
<organism evidence="8">
    <name type="scientific">Alsobacter sp. KACC 23698</name>
    <dbReference type="NCBI Taxonomy" id="3149229"/>
    <lineage>
        <taxon>Bacteria</taxon>
        <taxon>Pseudomonadati</taxon>
        <taxon>Pseudomonadota</taxon>
        <taxon>Alphaproteobacteria</taxon>
        <taxon>Hyphomicrobiales</taxon>
        <taxon>Alsobacteraceae</taxon>
        <taxon>Alsobacter</taxon>
    </lineage>
</organism>
<sequence>MSIIDIGTSKVACLVARLDPVAESELLRGRTHRARIIGIGHQRSRGLKGGAIVDLEGAEQAIRLAVDAAERMAKVEIRAAIVNMTGGRLGSDSYHAHVGLRGSAVGDSDIHRVLEAASTTGARPGRTVLHSLPTGFALDATKGINDPHGMVGEKLGVDMHVVSSDQNAVRNLMLAVERCHIDVEAVVATPYAAGLAALVDDEAEMGAVVIDLGGGTTSIGVFAGGHLVHTDAIAVGGNHVTMDIARGLSTSVAHAERLKTLYGSTIATASDDRETIAVASVDEDDRDAVNHVPKSHLVRIIRPRVEEMLELVRDRLKNAGFSAETGRRVVLTGGGALMTGLPELARTLVSKQVRIGRPLGVQGLPEAAKGPSFAAPVGLLVYPQVAGLEHFVPRPMAYRATGTDGYFSRMGQWLKDSF</sequence>
<protein>
    <recommendedName>
        <fullName evidence="5 6">Cell division protein FtsA</fullName>
    </recommendedName>
</protein>
<gene>
    <name evidence="5 8" type="primary">ftsA</name>
    <name evidence="8" type="ORF">ABEG18_17350</name>
</gene>
<keyword evidence="1 5" id="KW-1003">Cell membrane</keyword>
<evidence type="ECO:0000256" key="4">
    <source>
        <dbReference type="ARBA" id="ARBA00023306"/>
    </source>
</evidence>